<evidence type="ECO:0000256" key="1">
    <source>
        <dbReference type="ARBA" id="ARBA00022630"/>
    </source>
</evidence>
<dbReference type="EMBL" id="CAEZWM010000043">
    <property type="protein sequence ID" value="CAB4652625.1"/>
    <property type="molecule type" value="Genomic_DNA"/>
</dbReference>
<evidence type="ECO:0000256" key="3">
    <source>
        <dbReference type="ARBA" id="ARBA00023002"/>
    </source>
</evidence>
<dbReference type="GO" id="GO:0050661">
    <property type="term" value="F:NADP binding"/>
    <property type="evidence" value="ECO:0007669"/>
    <property type="project" value="InterPro"/>
</dbReference>
<dbReference type="GO" id="GO:0050660">
    <property type="term" value="F:flavin adenine dinucleotide binding"/>
    <property type="evidence" value="ECO:0007669"/>
    <property type="project" value="InterPro"/>
</dbReference>
<organism evidence="4">
    <name type="scientific">freshwater metagenome</name>
    <dbReference type="NCBI Taxonomy" id="449393"/>
    <lineage>
        <taxon>unclassified sequences</taxon>
        <taxon>metagenomes</taxon>
        <taxon>ecological metagenomes</taxon>
    </lineage>
</organism>
<proteinExistence type="predicted"/>
<accession>A0A6J6KX33</accession>
<keyword evidence="2" id="KW-0274">FAD</keyword>
<dbReference type="AlphaFoldDB" id="A0A6J6KX33"/>
<reference evidence="4" key="1">
    <citation type="submission" date="2020-05" db="EMBL/GenBank/DDBJ databases">
        <authorList>
            <person name="Chiriac C."/>
            <person name="Salcher M."/>
            <person name="Ghai R."/>
            <person name="Kavagutti S V."/>
        </authorList>
    </citation>
    <scope>NUCLEOTIDE SEQUENCE</scope>
</reference>
<keyword evidence="3" id="KW-0560">Oxidoreductase</keyword>
<dbReference type="Pfam" id="PF00743">
    <property type="entry name" value="FMO-like"/>
    <property type="match status" value="1"/>
</dbReference>
<dbReference type="InterPro" id="IPR020946">
    <property type="entry name" value="Flavin_mOase-like"/>
</dbReference>
<keyword evidence="1" id="KW-0285">Flavoprotein</keyword>
<gene>
    <name evidence="4" type="ORF">UFOPK2242_00497</name>
</gene>
<dbReference type="GO" id="GO:0004499">
    <property type="term" value="F:N,N-dimethylaniline monooxygenase activity"/>
    <property type="evidence" value="ECO:0007669"/>
    <property type="project" value="InterPro"/>
</dbReference>
<dbReference type="Gene3D" id="3.50.50.60">
    <property type="entry name" value="FAD/NAD(P)-binding domain"/>
    <property type="match status" value="2"/>
</dbReference>
<dbReference type="InterPro" id="IPR036188">
    <property type="entry name" value="FAD/NAD-bd_sf"/>
</dbReference>
<dbReference type="PANTHER" id="PTHR42877:SF4">
    <property type="entry name" value="FAD_NAD(P)-BINDING DOMAIN-CONTAINING PROTEIN-RELATED"/>
    <property type="match status" value="1"/>
</dbReference>
<protein>
    <submittedName>
        <fullName evidence="4">Unannotated protein</fullName>
    </submittedName>
</protein>
<dbReference type="InterPro" id="IPR051209">
    <property type="entry name" value="FAD-bind_Monooxygenase_sf"/>
</dbReference>
<name>A0A6J6KX33_9ZZZZ</name>
<dbReference type="SUPFAM" id="SSF51905">
    <property type="entry name" value="FAD/NAD(P)-binding domain"/>
    <property type="match status" value="1"/>
</dbReference>
<evidence type="ECO:0000313" key="4">
    <source>
        <dbReference type="EMBL" id="CAB4652625.1"/>
    </source>
</evidence>
<evidence type="ECO:0000256" key="2">
    <source>
        <dbReference type="ARBA" id="ARBA00022827"/>
    </source>
</evidence>
<dbReference type="PANTHER" id="PTHR42877">
    <property type="entry name" value="L-ORNITHINE N(5)-MONOOXYGENASE-RELATED"/>
    <property type="match status" value="1"/>
</dbReference>
<sequence length="650" mass="72565">MTNNNSGSQHDFAGLPFADDDASLARHIADLSVPTLMLSMVHMAGGISVLDGLPRPAGIYLNEVQGFMSDEDQQLVRERALEVISKYRDGGCVLPGSLSADLIHEMMNLLVVQEVPDEYVPLLLEELGLDSPDTREVALEGISADKRSAFNVVVIGAGMSGILAAQRLEHAGFSYTVIEKNAGVGGTWYENRYPGARVDVGNHFYCYSFAPRDDWSEFFARQPELQSYFDHCAHEFNIYRNIRFETEVVSAEWSEADAQWSVLLRNGDGLTETIYAQSVISAVGQLNRPKLPEIDGRDSFAGLSMHSAAWVDGTDLTGKRVAVIGTGASAFQIVPTIAPEVESLGVFQRSAPWMFPNPHYHDAVGEGVAWAMRHLPYYGRWYRLLIFWPACDGGLPAMKVDPEWPHQDRAVSAINDAARDFFTQWMVEQVGGDVELAAKIVPDYVCLGKRTLQDNGSWLGALTRPNVDLITNPIDRVVAEGIITADGELHEFDVIIYATGFHANRYLWPMEIVGRDAAVLGEQWGDEPTAYLGITIPNFPNLFCVYGPGTNLAHGGSLFFHSECQVRYIMECLEMLFVSKKRSIECTTLAHDEYNDRLQAELETMIWSHPSIRNSWYRNNSGRIYILSPWRLVDYWSWTRQPDADAFTLA</sequence>